<dbReference type="PROSITE" id="PS50110">
    <property type="entry name" value="RESPONSE_REGULATORY"/>
    <property type="match status" value="2"/>
</dbReference>
<name>A0ABT9GFL1_9GAMM</name>
<keyword evidence="7" id="KW-1185">Reference proteome</keyword>
<keyword evidence="6" id="KW-0548">Nucleotidyltransferase</keyword>
<dbReference type="NCBIfam" id="TIGR00254">
    <property type="entry name" value="GGDEF"/>
    <property type="match status" value="1"/>
</dbReference>
<dbReference type="PANTHER" id="PTHR45138">
    <property type="entry name" value="REGULATORY COMPONENTS OF SENSORY TRANSDUCTION SYSTEM"/>
    <property type="match status" value="1"/>
</dbReference>
<comment type="catalytic activity">
    <reaction evidence="2">
        <text>2 GTP = 3',3'-c-di-GMP + 2 diphosphate</text>
        <dbReference type="Rhea" id="RHEA:24898"/>
        <dbReference type="ChEBI" id="CHEBI:33019"/>
        <dbReference type="ChEBI" id="CHEBI:37565"/>
        <dbReference type="ChEBI" id="CHEBI:58805"/>
        <dbReference type="EC" id="2.7.7.65"/>
    </reaction>
</comment>
<dbReference type="Pfam" id="PF00990">
    <property type="entry name" value="GGDEF"/>
    <property type="match status" value="1"/>
</dbReference>
<keyword evidence="3" id="KW-0597">Phosphoprotein</keyword>
<gene>
    <name evidence="6" type="ORF">QDH73_11680</name>
</gene>
<feature type="domain" description="Response regulatory" evidence="4">
    <location>
        <begin position="124"/>
        <end position="241"/>
    </location>
</feature>
<proteinExistence type="predicted"/>
<evidence type="ECO:0000259" key="5">
    <source>
        <dbReference type="PROSITE" id="PS50887"/>
    </source>
</evidence>
<feature type="domain" description="GGDEF" evidence="5">
    <location>
        <begin position="284"/>
        <end position="411"/>
    </location>
</feature>
<dbReference type="SUPFAM" id="SSF55073">
    <property type="entry name" value="Nucleotide cyclase"/>
    <property type="match status" value="1"/>
</dbReference>
<dbReference type="SMART" id="SM00267">
    <property type="entry name" value="GGDEF"/>
    <property type="match status" value="1"/>
</dbReference>
<feature type="modified residue" description="4-aspartylphosphate" evidence="3">
    <location>
        <position position="53"/>
    </location>
</feature>
<dbReference type="Gene3D" id="3.30.70.270">
    <property type="match status" value="1"/>
</dbReference>
<sequence>MTRKILIVEDTPAMARVQKHIALKAGYEVDIAESLAQTKELISKNSYFCAVVDFILPDAPSGEAVPCTINADIPTIVMTGNIDKKTRDTVEKYPIIDYIIKENKQAYQYLEKQLQRLPRNENVKVLVVDDSKSTRRYICSLLVRHKYQIIEAQDGQEALNLLEASPDISVIITDNEMPNMNGDELCSEIRRLYSNDEKAIIGISGSDSVGLSSLFLKNGANDYLHKPFNSEEFYCRLSQNVDMLELIATIRRQANTDYLTNLPNRRYFFEEAEKSLKQIKHTKGDGALAMLDIDHFKSINDTYGHDVGDEVLKGLSICFSKYFKKHLVARLGGEEFAVYFIDVDKQEALKRLEGFRYFIEMNSQEFSKAKIKFTISIGFANGPVYQIDELLKQADLKLYDAKESGRNKVVS</sequence>
<dbReference type="InterPro" id="IPR011006">
    <property type="entry name" value="CheY-like_superfamily"/>
</dbReference>
<protein>
    <recommendedName>
        <fullName evidence="1">diguanylate cyclase</fullName>
        <ecNumber evidence="1">2.7.7.65</ecNumber>
    </recommendedName>
</protein>
<comment type="caution">
    <text evidence="6">The sequence shown here is derived from an EMBL/GenBank/DDBJ whole genome shotgun (WGS) entry which is preliminary data.</text>
</comment>
<dbReference type="InterPro" id="IPR001789">
    <property type="entry name" value="Sig_transdc_resp-reg_receiver"/>
</dbReference>
<dbReference type="CDD" id="cd17544">
    <property type="entry name" value="REC_2_GGDEF"/>
    <property type="match status" value="1"/>
</dbReference>
<evidence type="ECO:0000256" key="2">
    <source>
        <dbReference type="ARBA" id="ARBA00034247"/>
    </source>
</evidence>
<evidence type="ECO:0000313" key="7">
    <source>
        <dbReference type="Proteomes" id="UP001242314"/>
    </source>
</evidence>
<dbReference type="PANTHER" id="PTHR45138:SF9">
    <property type="entry name" value="DIGUANYLATE CYCLASE DGCM-RELATED"/>
    <property type="match status" value="1"/>
</dbReference>
<evidence type="ECO:0000259" key="4">
    <source>
        <dbReference type="PROSITE" id="PS50110"/>
    </source>
</evidence>
<evidence type="ECO:0000313" key="6">
    <source>
        <dbReference type="EMBL" id="MDP4484670.1"/>
    </source>
</evidence>
<dbReference type="InterPro" id="IPR050469">
    <property type="entry name" value="Diguanylate_Cyclase"/>
</dbReference>
<organism evidence="6 7">
    <name type="scientific">Pseudoalteromonas distincta</name>
    <dbReference type="NCBI Taxonomy" id="77608"/>
    <lineage>
        <taxon>Bacteria</taxon>
        <taxon>Pseudomonadati</taxon>
        <taxon>Pseudomonadota</taxon>
        <taxon>Gammaproteobacteria</taxon>
        <taxon>Alteromonadales</taxon>
        <taxon>Pseudoalteromonadaceae</taxon>
        <taxon>Pseudoalteromonas</taxon>
    </lineage>
</organism>
<dbReference type="Gene3D" id="3.40.50.2300">
    <property type="match status" value="2"/>
</dbReference>
<dbReference type="Proteomes" id="UP001242314">
    <property type="component" value="Unassembled WGS sequence"/>
</dbReference>
<reference evidence="6 7" key="1">
    <citation type="submission" date="2023-04" db="EMBL/GenBank/DDBJ databases">
        <title>Novel Pseudoalteromonas species isolated from Pacific coral.</title>
        <authorList>
            <person name="Videau P."/>
            <person name="Shlafstein M.D."/>
            <person name="Oline D.K."/>
            <person name="Strangman W.K."/>
            <person name="Hahnke R.L."/>
            <person name="Saw J.H."/>
            <person name="Ushijima B."/>
        </authorList>
    </citation>
    <scope>NUCLEOTIDE SEQUENCE [LARGE SCALE GENOMIC DNA]</scope>
    <source>
        <strain evidence="6 7">LMG 14908</strain>
    </source>
</reference>
<feature type="domain" description="Response regulatory" evidence="4">
    <location>
        <begin position="4"/>
        <end position="116"/>
    </location>
</feature>
<dbReference type="SUPFAM" id="SSF52172">
    <property type="entry name" value="CheY-like"/>
    <property type="match status" value="2"/>
</dbReference>
<dbReference type="InterPro" id="IPR000160">
    <property type="entry name" value="GGDEF_dom"/>
</dbReference>
<feature type="modified residue" description="4-aspartylphosphate" evidence="3">
    <location>
        <position position="174"/>
    </location>
</feature>
<dbReference type="EMBL" id="JASGWX010000009">
    <property type="protein sequence ID" value="MDP4484670.1"/>
    <property type="molecule type" value="Genomic_DNA"/>
</dbReference>
<dbReference type="PROSITE" id="PS50887">
    <property type="entry name" value="GGDEF"/>
    <property type="match status" value="1"/>
</dbReference>
<keyword evidence="6" id="KW-0808">Transferase</keyword>
<dbReference type="RefSeq" id="WP_039488333.1">
    <property type="nucleotide sequence ID" value="NZ_JASGWX010000009.1"/>
</dbReference>
<accession>A0ABT9GFL1</accession>
<dbReference type="Pfam" id="PF00072">
    <property type="entry name" value="Response_reg"/>
    <property type="match status" value="2"/>
</dbReference>
<dbReference type="GO" id="GO:0052621">
    <property type="term" value="F:diguanylate cyclase activity"/>
    <property type="evidence" value="ECO:0007669"/>
    <property type="project" value="UniProtKB-EC"/>
</dbReference>
<dbReference type="EC" id="2.7.7.65" evidence="1"/>
<evidence type="ECO:0000256" key="1">
    <source>
        <dbReference type="ARBA" id="ARBA00012528"/>
    </source>
</evidence>
<dbReference type="InterPro" id="IPR029787">
    <property type="entry name" value="Nucleotide_cyclase"/>
</dbReference>
<evidence type="ECO:0000256" key="3">
    <source>
        <dbReference type="PROSITE-ProRule" id="PRU00169"/>
    </source>
</evidence>
<dbReference type="InterPro" id="IPR043128">
    <property type="entry name" value="Rev_trsase/Diguanyl_cyclase"/>
</dbReference>
<dbReference type="SMART" id="SM00448">
    <property type="entry name" value="REC"/>
    <property type="match status" value="2"/>
</dbReference>
<dbReference type="CDD" id="cd01949">
    <property type="entry name" value="GGDEF"/>
    <property type="match status" value="1"/>
</dbReference>